<dbReference type="EMBL" id="VTPS01000001">
    <property type="protein sequence ID" value="TZE83519.1"/>
    <property type="molecule type" value="Genomic_DNA"/>
</dbReference>
<organism evidence="2 3">
    <name type="scientific">Calorimonas adulescens</name>
    <dbReference type="NCBI Taxonomy" id="2606906"/>
    <lineage>
        <taxon>Bacteria</taxon>
        <taxon>Bacillati</taxon>
        <taxon>Bacillota</taxon>
        <taxon>Clostridia</taxon>
        <taxon>Thermoanaerobacterales</taxon>
        <taxon>Thermoanaerobacteraceae</taxon>
        <taxon>Calorimonas</taxon>
    </lineage>
</organism>
<comment type="caution">
    <text evidence="2">The sequence shown here is derived from an EMBL/GenBank/DDBJ whole genome shotgun (WGS) entry which is preliminary data.</text>
</comment>
<keyword evidence="3" id="KW-1185">Reference proteome</keyword>
<evidence type="ECO:0000313" key="3">
    <source>
        <dbReference type="Proteomes" id="UP000322976"/>
    </source>
</evidence>
<dbReference type="RefSeq" id="WP_149544137.1">
    <property type="nucleotide sequence ID" value="NZ_VTPS01000001.1"/>
</dbReference>
<dbReference type="Proteomes" id="UP000322976">
    <property type="component" value="Unassembled WGS sequence"/>
</dbReference>
<evidence type="ECO:0000256" key="1">
    <source>
        <dbReference type="SAM" id="MobiDB-lite"/>
    </source>
</evidence>
<feature type="region of interest" description="Disordered" evidence="1">
    <location>
        <begin position="121"/>
        <end position="148"/>
    </location>
</feature>
<gene>
    <name evidence="2" type="ORF">FWJ32_01140</name>
</gene>
<sequence>MDKIVLTIKDTEFLLDWRDKNKDIVRRYPPVLPACKIDCTESGYVIKGFRNESKIRLYVSHKGLSLGMMEYRIRPDGLLDLVKDRTDLSSEDKQSVLTVYCSAMAFMAYCKETETEVLEENERENSEVHSLRKNVQKNQSKKSRSSASTVYLMKSSSGKRHFAASGYRKSPSGQFTVRGHFRHYKSGKVIWIDSFIKGSGKGKDKVYKIGNKI</sequence>
<reference evidence="2 3" key="1">
    <citation type="submission" date="2019-08" db="EMBL/GenBank/DDBJ databases">
        <title>Calorimonas adulescens gen. nov., sp. nov., an anaerobic thermophilic bacterium from Sakhalin hot spring.</title>
        <authorList>
            <person name="Khomyakova M.A."/>
            <person name="Merkel A.Y."/>
            <person name="Novikov A."/>
            <person name="Bonch-Osmolovskaya E.A."/>
            <person name="Slobodkin A.I."/>
        </authorList>
    </citation>
    <scope>NUCLEOTIDE SEQUENCE [LARGE SCALE GENOMIC DNA]</scope>
    <source>
        <strain evidence="2 3">A05MB</strain>
    </source>
</reference>
<protein>
    <submittedName>
        <fullName evidence="2">Uncharacterized protein</fullName>
    </submittedName>
</protein>
<feature type="compositionally biased region" description="Basic residues" evidence="1">
    <location>
        <begin position="131"/>
        <end position="144"/>
    </location>
</feature>
<name>A0A5D8QH04_9THEO</name>
<dbReference type="AlphaFoldDB" id="A0A5D8QH04"/>
<proteinExistence type="predicted"/>
<accession>A0A5D8QH04</accession>
<evidence type="ECO:0000313" key="2">
    <source>
        <dbReference type="EMBL" id="TZE83519.1"/>
    </source>
</evidence>